<gene>
    <name evidence="2" type="ORF">J4Q44_G00060910</name>
</gene>
<protein>
    <submittedName>
        <fullName evidence="2">Uncharacterized protein</fullName>
    </submittedName>
</protein>
<reference evidence="2 3" key="1">
    <citation type="submission" date="2021-04" db="EMBL/GenBank/DDBJ databases">
        <authorList>
            <person name="De Guttry C."/>
            <person name="Zahm M."/>
            <person name="Klopp C."/>
            <person name="Cabau C."/>
            <person name="Louis A."/>
            <person name="Berthelot C."/>
            <person name="Parey E."/>
            <person name="Roest Crollius H."/>
            <person name="Montfort J."/>
            <person name="Robinson-Rechavi M."/>
            <person name="Bucao C."/>
            <person name="Bouchez O."/>
            <person name="Gislard M."/>
            <person name="Lluch J."/>
            <person name="Milhes M."/>
            <person name="Lampietro C."/>
            <person name="Lopez Roques C."/>
            <person name="Donnadieu C."/>
            <person name="Braasch I."/>
            <person name="Desvignes T."/>
            <person name="Postlethwait J."/>
            <person name="Bobe J."/>
            <person name="Wedekind C."/>
            <person name="Guiguen Y."/>
        </authorList>
    </citation>
    <scope>NUCLEOTIDE SEQUENCE [LARGE SCALE GENOMIC DNA]</scope>
    <source>
        <strain evidence="2">Cs_M1</strain>
        <tissue evidence="2">Blood</tissue>
    </source>
</reference>
<evidence type="ECO:0000256" key="1">
    <source>
        <dbReference type="SAM" id="Coils"/>
    </source>
</evidence>
<sequence>MSKLQSLNAFLSERLTAVTVEIFRAVEKVLDEYQEEISRSKEENDRLRRLLWITPELKRSTIDSQQLSLPVSE</sequence>
<evidence type="ECO:0000313" key="3">
    <source>
        <dbReference type="Proteomes" id="UP001356427"/>
    </source>
</evidence>
<evidence type="ECO:0000313" key="2">
    <source>
        <dbReference type="EMBL" id="KAK6323752.1"/>
    </source>
</evidence>
<organism evidence="2 3">
    <name type="scientific">Coregonus suidteri</name>
    <dbReference type="NCBI Taxonomy" id="861788"/>
    <lineage>
        <taxon>Eukaryota</taxon>
        <taxon>Metazoa</taxon>
        <taxon>Chordata</taxon>
        <taxon>Craniata</taxon>
        <taxon>Vertebrata</taxon>
        <taxon>Euteleostomi</taxon>
        <taxon>Actinopterygii</taxon>
        <taxon>Neopterygii</taxon>
        <taxon>Teleostei</taxon>
        <taxon>Protacanthopterygii</taxon>
        <taxon>Salmoniformes</taxon>
        <taxon>Salmonidae</taxon>
        <taxon>Coregoninae</taxon>
        <taxon>Coregonus</taxon>
    </lineage>
</organism>
<dbReference type="AlphaFoldDB" id="A0AAN8RDW7"/>
<dbReference type="EMBL" id="JAGTTL010000004">
    <property type="protein sequence ID" value="KAK6323752.1"/>
    <property type="molecule type" value="Genomic_DNA"/>
</dbReference>
<comment type="caution">
    <text evidence="2">The sequence shown here is derived from an EMBL/GenBank/DDBJ whole genome shotgun (WGS) entry which is preliminary data.</text>
</comment>
<keyword evidence="1" id="KW-0175">Coiled coil</keyword>
<name>A0AAN8RDW7_9TELE</name>
<feature type="coiled-coil region" evidence="1">
    <location>
        <begin position="23"/>
        <end position="50"/>
    </location>
</feature>
<dbReference type="Proteomes" id="UP001356427">
    <property type="component" value="Unassembled WGS sequence"/>
</dbReference>
<accession>A0AAN8RDW7</accession>
<proteinExistence type="predicted"/>
<keyword evidence="3" id="KW-1185">Reference proteome</keyword>